<evidence type="ECO:0000313" key="3">
    <source>
        <dbReference type="Proteomes" id="UP000662783"/>
    </source>
</evidence>
<protein>
    <recommendedName>
        <fullName evidence="4">ATP-grasp domain-containing protein</fullName>
    </recommendedName>
</protein>
<keyword evidence="1" id="KW-0472">Membrane</keyword>
<name>A0A975A289_9BACT</name>
<sequence>MFFESIWRSNFLIRLRNWEYWPFLVVYWPVFIYWFYLAAKARSFFYFSASNPGIENGGMLGESKIKILDSLPSKLIPQTTYIKHEDKSLSEVIATLIFPVICKPDIGERGWKVEKINNAEELINYHEEITVDYLIQEYLTEEIELGIFYYRYPSQKSGVISSIVAKEMLTLKGDGKSTLKELISKYDRAKLQCKTLELRYKNRLNEIVKEGESIHLVYIGNHSRGTKFLDANHLINSELVQLFDDIARNINGFYFGRFDIKVHSIEDLYQGKLKIMELNGAGSEPAHIYNPGYSLWNAYKVIFHHWKVLFEISMENHKKGIPFMTLKEAWREYKKTRAVGT</sequence>
<dbReference type="EMBL" id="CP070608">
    <property type="protein sequence ID" value="QSE98591.1"/>
    <property type="molecule type" value="Genomic_DNA"/>
</dbReference>
<keyword evidence="1" id="KW-1133">Transmembrane helix</keyword>
<dbReference type="InterPro" id="IPR013815">
    <property type="entry name" value="ATP_grasp_subdomain_1"/>
</dbReference>
<dbReference type="RefSeq" id="WP_205723105.1">
    <property type="nucleotide sequence ID" value="NZ_CP070608.1"/>
</dbReference>
<reference evidence="2" key="1">
    <citation type="submission" date="2021-02" db="EMBL/GenBank/DDBJ databases">
        <title>Fulvivirga sp. S481 isolated from sea water.</title>
        <authorList>
            <person name="Bae S.S."/>
            <person name="Baek K."/>
        </authorList>
    </citation>
    <scope>NUCLEOTIDE SEQUENCE</scope>
    <source>
        <strain evidence="2">S481</strain>
    </source>
</reference>
<evidence type="ECO:0000256" key="1">
    <source>
        <dbReference type="SAM" id="Phobius"/>
    </source>
</evidence>
<accession>A0A975A289</accession>
<keyword evidence="1" id="KW-0812">Transmembrane</keyword>
<dbReference type="Gene3D" id="3.30.1490.20">
    <property type="entry name" value="ATP-grasp fold, A domain"/>
    <property type="match status" value="1"/>
</dbReference>
<dbReference type="KEGG" id="fuv:JR347_05795"/>
<keyword evidence="3" id="KW-1185">Reference proteome</keyword>
<gene>
    <name evidence="2" type="ORF">JR347_05795</name>
</gene>
<organism evidence="2 3">
    <name type="scientific">Fulvivirga lutea</name>
    <dbReference type="NCBI Taxonomy" id="2810512"/>
    <lineage>
        <taxon>Bacteria</taxon>
        <taxon>Pseudomonadati</taxon>
        <taxon>Bacteroidota</taxon>
        <taxon>Cytophagia</taxon>
        <taxon>Cytophagales</taxon>
        <taxon>Fulvivirgaceae</taxon>
        <taxon>Fulvivirga</taxon>
    </lineage>
</organism>
<evidence type="ECO:0000313" key="2">
    <source>
        <dbReference type="EMBL" id="QSE98591.1"/>
    </source>
</evidence>
<proteinExistence type="predicted"/>
<feature type="transmembrane region" description="Helical" evidence="1">
    <location>
        <begin position="20"/>
        <end position="39"/>
    </location>
</feature>
<dbReference type="GO" id="GO:0005524">
    <property type="term" value="F:ATP binding"/>
    <property type="evidence" value="ECO:0007669"/>
    <property type="project" value="InterPro"/>
</dbReference>
<evidence type="ECO:0008006" key="4">
    <source>
        <dbReference type="Google" id="ProtNLM"/>
    </source>
</evidence>
<dbReference type="Proteomes" id="UP000662783">
    <property type="component" value="Chromosome"/>
</dbReference>
<dbReference type="AlphaFoldDB" id="A0A975A289"/>
<dbReference type="SUPFAM" id="SSF56059">
    <property type="entry name" value="Glutathione synthetase ATP-binding domain-like"/>
    <property type="match status" value="1"/>
</dbReference>